<accession>A0AAD8BUK0</accession>
<reference evidence="2" key="2">
    <citation type="submission" date="2023-04" db="EMBL/GenBank/DDBJ databases">
        <authorList>
            <person name="Bu L."/>
            <person name="Lu L."/>
            <person name="Laidemitt M.R."/>
            <person name="Zhang S.M."/>
            <person name="Mutuku M."/>
            <person name="Mkoji G."/>
            <person name="Steinauer M."/>
            <person name="Loker E.S."/>
        </authorList>
    </citation>
    <scope>NUCLEOTIDE SEQUENCE</scope>
    <source>
        <strain evidence="2">KasaAsao</strain>
        <tissue evidence="2">Whole Snail</tissue>
    </source>
</reference>
<organism evidence="2 3">
    <name type="scientific">Biomphalaria pfeifferi</name>
    <name type="common">Bloodfluke planorb</name>
    <name type="synonym">Freshwater snail</name>
    <dbReference type="NCBI Taxonomy" id="112525"/>
    <lineage>
        <taxon>Eukaryota</taxon>
        <taxon>Metazoa</taxon>
        <taxon>Spiralia</taxon>
        <taxon>Lophotrochozoa</taxon>
        <taxon>Mollusca</taxon>
        <taxon>Gastropoda</taxon>
        <taxon>Heterobranchia</taxon>
        <taxon>Euthyneura</taxon>
        <taxon>Panpulmonata</taxon>
        <taxon>Hygrophila</taxon>
        <taxon>Lymnaeoidea</taxon>
        <taxon>Planorbidae</taxon>
        <taxon>Biomphalaria</taxon>
    </lineage>
</organism>
<name>A0AAD8BUK0_BIOPF</name>
<evidence type="ECO:0000313" key="3">
    <source>
        <dbReference type="Proteomes" id="UP001233172"/>
    </source>
</evidence>
<proteinExistence type="predicted"/>
<keyword evidence="1" id="KW-0732">Signal</keyword>
<evidence type="ECO:0000256" key="1">
    <source>
        <dbReference type="SAM" id="SignalP"/>
    </source>
</evidence>
<evidence type="ECO:0000313" key="2">
    <source>
        <dbReference type="EMBL" id="KAK0060458.1"/>
    </source>
</evidence>
<feature type="chain" id="PRO_5041994036" evidence="1">
    <location>
        <begin position="27"/>
        <end position="102"/>
    </location>
</feature>
<comment type="caution">
    <text evidence="2">The sequence shown here is derived from an EMBL/GenBank/DDBJ whole genome shotgun (WGS) entry which is preliminary data.</text>
</comment>
<feature type="signal peptide" evidence="1">
    <location>
        <begin position="1"/>
        <end position="26"/>
    </location>
</feature>
<dbReference type="EMBL" id="JASAOG010000035">
    <property type="protein sequence ID" value="KAK0060458.1"/>
    <property type="molecule type" value="Genomic_DNA"/>
</dbReference>
<gene>
    <name evidence="2" type="ORF">Bpfe_009971</name>
</gene>
<dbReference type="AlphaFoldDB" id="A0AAD8BUK0"/>
<dbReference type="Proteomes" id="UP001233172">
    <property type="component" value="Unassembled WGS sequence"/>
</dbReference>
<protein>
    <submittedName>
        <fullName evidence="2">Brorin</fullName>
    </submittedName>
</protein>
<keyword evidence="3" id="KW-1185">Reference proteome</keyword>
<reference evidence="2" key="1">
    <citation type="journal article" date="2023" name="PLoS Negl. Trop. Dis.">
        <title>A genome sequence for Biomphalaria pfeifferi, the major vector snail for the human-infecting parasite Schistosoma mansoni.</title>
        <authorList>
            <person name="Bu L."/>
            <person name="Lu L."/>
            <person name="Laidemitt M.R."/>
            <person name="Zhang S.M."/>
            <person name="Mutuku M."/>
            <person name="Mkoji G."/>
            <person name="Steinauer M."/>
            <person name="Loker E.S."/>
        </authorList>
    </citation>
    <scope>NUCLEOTIDE SEQUENCE</scope>
    <source>
        <strain evidence="2">KasaAsao</strain>
    </source>
</reference>
<sequence length="102" mass="10775">MLPSFFFTAFVAGVCLIASLCDLTRAANCEGIGCYPPPCVDNVLIEGDCCYSCPNGPNCDMDGTPLKLDGLAFNSIGQQCSCSYTTSHSIPSLTCIDLPSYD</sequence>